<keyword evidence="8" id="KW-0472">Membrane</keyword>
<comment type="caution">
    <text evidence="10">The sequence shown here is derived from an EMBL/GenBank/DDBJ whole genome shotgun (WGS) entry which is preliminary data.</text>
</comment>
<dbReference type="Pfam" id="PF03100">
    <property type="entry name" value="CcmE"/>
    <property type="match status" value="1"/>
</dbReference>
<dbReference type="SUPFAM" id="SSF82093">
    <property type="entry name" value="Heme chaperone CcmE"/>
    <property type="match status" value="1"/>
</dbReference>
<evidence type="ECO:0000256" key="9">
    <source>
        <dbReference type="SAM" id="MobiDB-lite"/>
    </source>
</evidence>
<dbReference type="InterPro" id="IPR012340">
    <property type="entry name" value="NA-bd_OB-fold"/>
</dbReference>
<evidence type="ECO:0000256" key="6">
    <source>
        <dbReference type="ARBA" id="ARBA00022989"/>
    </source>
</evidence>
<name>A0A0F9E091_9ZZZZ</name>
<dbReference type="GO" id="GO:0046872">
    <property type="term" value="F:metal ion binding"/>
    <property type="evidence" value="ECO:0007669"/>
    <property type="project" value="UniProtKB-KW"/>
</dbReference>
<comment type="subcellular location">
    <subcellularLocation>
        <location evidence="1">Membrane</location>
    </subcellularLocation>
</comment>
<dbReference type="InterPro" id="IPR004329">
    <property type="entry name" value="CcmE"/>
</dbReference>
<dbReference type="EMBL" id="LAZR01026857">
    <property type="protein sequence ID" value="KKL67438.1"/>
    <property type="molecule type" value="Genomic_DNA"/>
</dbReference>
<evidence type="ECO:0008006" key="11">
    <source>
        <dbReference type="Google" id="ProtNLM"/>
    </source>
</evidence>
<keyword evidence="5" id="KW-0201">Cytochrome c-type biogenesis</keyword>
<keyword evidence="6" id="KW-1133">Transmembrane helix</keyword>
<evidence type="ECO:0000256" key="4">
    <source>
        <dbReference type="ARBA" id="ARBA00022723"/>
    </source>
</evidence>
<dbReference type="PANTHER" id="PTHR34128:SF2">
    <property type="entry name" value="CYTOCHROME C-TYPE BIOGENESIS PROTEIN CCME HOMOLOG, MITOCHONDRIAL"/>
    <property type="match status" value="1"/>
</dbReference>
<organism evidence="10">
    <name type="scientific">marine sediment metagenome</name>
    <dbReference type="NCBI Taxonomy" id="412755"/>
    <lineage>
        <taxon>unclassified sequences</taxon>
        <taxon>metagenomes</taxon>
        <taxon>ecological metagenomes</taxon>
    </lineage>
</organism>
<sequence>MKKKNLKFVAGGAIVAVAIGYLAYGGIQKAALYYLTVSELKERGPSETSGEMVRVNGTVLDGSFRYDYERENLHFTITDGKNKLPIIYAGVSPDTFGPGTEVVLEGRYESEDMFQASKLMAKCPSKYEAQEEEIGLPEPVNGPLPGRDTI</sequence>
<dbReference type="PANTHER" id="PTHR34128">
    <property type="entry name" value="CYTOCHROME C-TYPE BIOGENESIS PROTEIN CCME HOMOLOG, MITOCHONDRIAL"/>
    <property type="match status" value="1"/>
</dbReference>
<dbReference type="GO" id="GO:0005886">
    <property type="term" value="C:plasma membrane"/>
    <property type="evidence" value="ECO:0007669"/>
    <property type="project" value="InterPro"/>
</dbReference>
<evidence type="ECO:0000313" key="10">
    <source>
        <dbReference type="EMBL" id="KKL67438.1"/>
    </source>
</evidence>
<keyword evidence="2" id="KW-0349">Heme</keyword>
<keyword evidence="4" id="KW-0479">Metal-binding</keyword>
<evidence type="ECO:0000256" key="1">
    <source>
        <dbReference type="ARBA" id="ARBA00004370"/>
    </source>
</evidence>
<keyword evidence="3" id="KW-0812">Transmembrane</keyword>
<accession>A0A0F9E091</accession>
<dbReference type="InterPro" id="IPR036127">
    <property type="entry name" value="CcmE-like_sf"/>
</dbReference>
<dbReference type="GO" id="GO:0017004">
    <property type="term" value="P:cytochrome complex assembly"/>
    <property type="evidence" value="ECO:0007669"/>
    <property type="project" value="UniProtKB-KW"/>
</dbReference>
<protein>
    <recommendedName>
        <fullName evidence="11">Cytochrome c-type biogenesis protein CcmE</fullName>
    </recommendedName>
</protein>
<dbReference type="GO" id="GO:0017003">
    <property type="term" value="P:protein-heme linkage"/>
    <property type="evidence" value="ECO:0007669"/>
    <property type="project" value="InterPro"/>
</dbReference>
<proteinExistence type="predicted"/>
<evidence type="ECO:0000256" key="5">
    <source>
        <dbReference type="ARBA" id="ARBA00022748"/>
    </source>
</evidence>
<feature type="region of interest" description="Disordered" evidence="9">
    <location>
        <begin position="130"/>
        <end position="150"/>
    </location>
</feature>
<reference evidence="10" key="1">
    <citation type="journal article" date="2015" name="Nature">
        <title>Complex archaea that bridge the gap between prokaryotes and eukaryotes.</title>
        <authorList>
            <person name="Spang A."/>
            <person name="Saw J.H."/>
            <person name="Jorgensen S.L."/>
            <person name="Zaremba-Niedzwiedzka K."/>
            <person name="Martijn J."/>
            <person name="Lind A.E."/>
            <person name="van Eijk R."/>
            <person name="Schleper C."/>
            <person name="Guy L."/>
            <person name="Ettema T.J."/>
        </authorList>
    </citation>
    <scope>NUCLEOTIDE SEQUENCE</scope>
</reference>
<gene>
    <name evidence="10" type="ORF">LCGC14_2134980</name>
</gene>
<evidence type="ECO:0000256" key="3">
    <source>
        <dbReference type="ARBA" id="ARBA00022692"/>
    </source>
</evidence>
<keyword evidence="7" id="KW-0408">Iron</keyword>
<evidence type="ECO:0000256" key="7">
    <source>
        <dbReference type="ARBA" id="ARBA00023004"/>
    </source>
</evidence>
<evidence type="ECO:0000256" key="8">
    <source>
        <dbReference type="ARBA" id="ARBA00023136"/>
    </source>
</evidence>
<dbReference type="Gene3D" id="2.40.50.140">
    <property type="entry name" value="Nucleic acid-binding proteins"/>
    <property type="match status" value="1"/>
</dbReference>
<dbReference type="GO" id="GO:0020037">
    <property type="term" value="F:heme binding"/>
    <property type="evidence" value="ECO:0007669"/>
    <property type="project" value="InterPro"/>
</dbReference>
<evidence type="ECO:0000256" key="2">
    <source>
        <dbReference type="ARBA" id="ARBA00022617"/>
    </source>
</evidence>
<dbReference type="AlphaFoldDB" id="A0A0F9E091"/>